<dbReference type="PANTHER" id="PTHR35014">
    <property type="entry name" value="INFECTION RESPONSE PROTEIN-RELATED"/>
    <property type="match status" value="1"/>
</dbReference>
<reference evidence="2" key="1">
    <citation type="submission" date="2023-10" db="EMBL/GenBank/DDBJ databases">
        <title>Genome assembly of Pristionchus species.</title>
        <authorList>
            <person name="Yoshida K."/>
            <person name="Sommer R.J."/>
        </authorList>
    </citation>
    <scope>NUCLEOTIDE SEQUENCE</scope>
    <source>
        <strain evidence="2">RS0144</strain>
    </source>
</reference>
<feature type="non-terminal residue" evidence="2">
    <location>
        <position position="1"/>
    </location>
</feature>
<comment type="caution">
    <text evidence="2">The sequence shown here is derived from an EMBL/GenBank/DDBJ whole genome shotgun (WGS) entry which is preliminary data.</text>
</comment>
<dbReference type="AlphaFoldDB" id="A0AAV5TXS8"/>
<keyword evidence="3" id="KW-1185">Reference proteome</keyword>
<feature type="chain" id="PRO_5043630113" description="Secreted protein" evidence="1">
    <location>
        <begin position="25"/>
        <end position="237"/>
    </location>
</feature>
<accession>A0AAV5TXS8</accession>
<organism evidence="2 3">
    <name type="scientific">Pristionchus entomophagus</name>
    <dbReference type="NCBI Taxonomy" id="358040"/>
    <lineage>
        <taxon>Eukaryota</taxon>
        <taxon>Metazoa</taxon>
        <taxon>Ecdysozoa</taxon>
        <taxon>Nematoda</taxon>
        <taxon>Chromadorea</taxon>
        <taxon>Rhabditida</taxon>
        <taxon>Rhabditina</taxon>
        <taxon>Diplogasteromorpha</taxon>
        <taxon>Diplogasteroidea</taxon>
        <taxon>Neodiplogasteridae</taxon>
        <taxon>Pristionchus</taxon>
    </lineage>
</organism>
<evidence type="ECO:0000313" key="3">
    <source>
        <dbReference type="Proteomes" id="UP001432027"/>
    </source>
</evidence>
<dbReference type="Proteomes" id="UP001432027">
    <property type="component" value="Unassembled WGS sequence"/>
</dbReference>
<evidence type="ECO:0008006" key="4">
    <source>
        <dbReference type="Google" id="ProtNLM"/>
    </source>
</evidence>
<proteinExistence type="predicted"/>
<sequence length="237" mass="26629">EASQATMGKMTILIAFCLLGTASARFLPRFVLPKSVHERNYAGTCSEDDQAKTKTCLDANFATFGFDTSEGLPPYTEFAFKKGTIVQQYGADSFDFYCDFERTLETCLGALMTSACMNVQSFVVMYGTTEIDALDYAINYPIDVYGCQNIDLTKKYYPCTNLNHDDFQALSNCRIAMEKEHQDGADTCVPLDDFVSCAEDVYVKSCDEGVRSYICNMQEIEMNFVFNDMCAEKMHKC</sequence>
<dbReference type="EMBL" id="BTSX01000005">
    <property type="protein sequence ID" value="GMS99177.1"/>
    <property type="molecule type" value="Genomic_DNA"/>
</dbReference>
<gene>
    <name evidence="2" type="ORF">PENTCL1PPCAC_21352</name>
</gene>
<evidence type="ECO:0000313" key="2">
    <source>
        <dbReference type="EMBL" id="GMS99177.1"/>
    </source>
</evidence>
<keyword evidence="1" id="KW-0732">Signal</keyword>
<feature type="signal peptide" evidence="1">
    <location>
        <begin position="1"/>
        <end position="24"/>
    </location>
</feature>
<name>A0AAV5TXS8_9BILA</name>
<dbReference type="PANTHER" id="PTHR35014:SF1">
    <property type="entry name" value="INFECTION RESPONSE PROTEIN"/>
    <property type="match status" value="1"/>
</dbReference>
<protein>
    <recommendedName>
        <fullName evidence="4">Secreted protein</fullName>
    </recommendedName>
</protein>
<evidence type="ECO:0000256" key="1">
    <source>
        <dbReference type="SAM" id="SignalP"/>
    </source>
</evidence>